<sequence length="205" mass="23078">MRIAEAADGKLIVDTAESSLVCNLTTLKTSKDEGAHRLFEASGFWMELYFPKEMVGHINPRTAAELISNQLSSRPNQHVMISRVGHGCWERLQVHDLAHVGFLWRRRRVLREQTSDCSLVADHASVRQPVQGPSDEAAVSPPSRRQGPQSLSLWVARQPLVERIGWRFVRRQSQASYVPSRPCPLSQGLQKRTRTSCSLDSRGRA</sequence>
<accession>A0AB34J554</accession>
<feature type="region of interest" description="Disordered" evidence="1">
    <location>
        <begin position="123"/>
        <end position="150"/>
    </location>
</feature>
<feature type="compositionally biased region" description="Polar residues" evidence="1">
    <location>
        <begin position="187"/>
        <end position="199"/>
    </location>
</feature>
<evidence type="ECO:0000313" key="3">
    <source>
        <dbReference type="Proteomes" id="UP001515480"/>
    </source>
</evidence>
<name>A0AB34J554_PRYPA</name>
<evidence type="ECO:0000256" key="1">
    <source>
        <dbReference type="SAM" id="MobiDB-lite"/>
    </source>
</evidence>
<gene>
    <name evidence="2" type="ORF">AB1Y20_005049</name>
</gene>
<feature type="region of interest" description="Disordered" evidence="1">
    <location>
        <begin position="178"/>
        <end position="205"/>
    </location>
</feature>
<dbReference type="EMBL" id="JBGBPQ010000013">
    <property type="protein sequence ID" value="KAL1511763.1"/>
    <property type="molecule type" value="Genomic_DNA"/>
</dbReference>
<dbReference type="AlphaFoldDB" id="A0AB34J554"/>
<keyword evidence="3" id="KW-1185">Reference proteome</keyword>
<reference evidence="2 3" key="1">
    <citation type="journal article" date="2024" name="Science">
        <title>Giant polyketide synthase enzymes in the biosynthesis of giant marine polyether toxins.</title>
        <authorList>
            <person name="Fallon T.R."/>
            <person name="Shende V.V."/>
            <person name="Wierzbicki I.H."/>
            <person name="Pendleton A.L."/>
            <person name="Watervoot N.F."/>
            <person name="Auber R.P."/>
            <person name="Gonzalez D.J."/>
            <person name="Wisecaver J.H."/>
            <person name="Moore B.S."/>
        </authorList>
    </citation>
    <scope>NUCLEOTIDE SEQUENCE [LARGE SCALE GENOMIC DNA]</scope>
    <source>
        <strain evidence="2 3">12B1</strain>
    </source>
</reference>
<proteinExistence type="predicted"/>
<evidence type="ECO:0000313" key="2">
    <source>
        <dbReference type="EMBL" id="KAL1511763.1"/>
    </source>
</evidence>
<protein>
    <submittedName>
        <fullName evidence="2">Uncharacterized protein</fullName>
    </submittedName>
</protein>
<comment type="caution">
    <text evidence="2">The sequence shown here is derived from an EMBL/GenBank/DDBJ whole genome shotgun (WGS) entry which is preliminary data.</text>
</comment>
<organism evidence="2 3">
    <name type="scientific">Prymnesium parvum</name>
    <name type="common">Toxic golden alga</name>
    <dbReference type="NCBI Taxonomy" id="97485"/>
    <lineage>
        <taxon>Eukaryota</taxon>
        <taxon>Haptista</taxon>
        <taxon>Haptophyta</taxon>
        <taxon>Prymnesiophyceae</taxon>
        <taxon>Prymnesiales</taxon>
        <taxon>Prymnesiaceae</taxon>
        <taxon>Prymnesium</taxon>
    </lineage>
</organism>
<dbReference type="Proteomes" id="UP001515480">
    <property type="component" value="Unassembled WGS sequence"/>
</dbReference>